<dbReference type="EMBL" id="FP476056">
    <property type="protein sequence ID" value="CAZ97693.1"/>
    <property type="molecule type" value="Genomic_DNA"/>
</dbReference>
<accession>G0L180</accession>
<proteinExistence type="predicted"/>
<protein>
    <submittedName>
        <fullName evidence="1">Uncharacterized protein</fullName>
    </submittedName>
</protein>
<evidence type="ECO:0000313" key="2">
    <source>
        <dbReference type="Proteomes" id="UP000008898"/>
    </source>
</evidence>
<dbReference type="KEGG" id="zga:ZOBELLIA_3555"/>
<sequence length="63" mass="7202">MLVFKVRMIRSYGLFYGNAVKEVADTAMGYAIGPRANRARERMPLATTGFWCFSRNKRNRPTG</sequence>
<dbReference type="HOGENOM" id="CLU_2885029_0_0_10"/>
<keyword evidence="2" id="KW-1185">Reference proteome</keyword>
<dbReference type="AlphaFoldDB" id="G0L180"/>
<dbReference type="STRING" id="63186.ZOBELLIA_3555"/>
<dbReference type="Proteomes" id="UP000008898">
    <property type="component" value="Chromosome"/>
</dbReference>
<name>G0L180_ZOBGA</name>
<gene>
    <name evidence="1" type="ordered locus">zobellia_3555</name>
</gene>
<organism evidence="1 2">
    <name type="scientific">Zobellia galactanivorans (strain DSM 12802 / CCUG 47099 / CIP 106680 / NCIMB 13871 / Dsij)</name>
    <dbReference type="NCBI Taxonomy" id="63186"/>
    <lineage>
        <taxon>Bacteria</taxon>
        <taxon>Pseudomonadati</taxon>
        <taxon>Bacteroidota</taxon>
        <taxon>Flavobacteriia</taxon>
        <taxon>Flavobacteriales</taxon>
        <taxon>Flavobacteriaceae</taxon>
        <taxon>Zobellia</taxon>
    </lineage>
</organism>
<evidence type="ECO:0000313" key="1">
    <source>
        <dbReference type="EMBL" id="CAZ97693.1"/>
    </source>
</evidence>
<reference evidence="2" key="1">
    <citation type="submission" date="2009-07" db="EMBL/GenBank/DDBJ databases">
        <title>Complete genome sequence of Zobellia galactanivorans Dsij.</title>
        <authorList>
            <consortium name="Genoscope - CEA"/>
        </authorList>
    </citation>
    <scope>NUCLEOTIDE SEQUENCE [LARGE SCALE GENOMIC DNA]</scope>
    <source>
        <strain evidence="2">DSM 12802 / CCUG 47099 / CIP 106680 / NCIMB 13871 / Dsij</strain>
    </source>
</reference>
<reference evidence="1 2" key="2">
    <citation type="journal article" date="2012" name="Environ. Microbiol.">
        <title>Characterization of the first alginolytic operons in a marine bacterium: from their emergence in marine Flavobacteriia to their independent transfers to marine Proteobacteria and human gut Bacteroides.</title>
        <authorList>
            <person name="Thomas F."/>
            <person name="Barbeyron T."/>
            <person name="Tonon T."/>
            <person name="Genicot S."/>
            <person name="Czjzek M."/>
            <person name="Michel G."/>
        </authorList>
    </citation>
    <scope>NUCLEOTIDE SEQUENCE [LARGE SCALE GENOMIC DNA]</scope>
    <source>
        <strain evidence="2">DSM 12802 / CCUG 47099 / CIP 106680 / NCIMB 13871 / Dsij</strain>
    </source>
</reference>